<keyword evidence="8" id="KW-0732">Signal</keyword>
<proteinExistence type="predicted"/>
<evidence type="ECO:0000256" key="5">
    <source>
        <dbReference type="ARBA" id="ARBA00023316"/>
    </source>
</evidence>
<evidence type="ECO:0000313" key="10">
    <source>
        <dbReference type="EMBL" id="VWL99818.1"/>
    </source>
</evidence>
<protein>
    <submittedName>
        <fullName evidence="10">L,D-transpeptidase YciB</fullName>
        <ecNumber evidence="10">2.-.-.-</ecNumber>
    </submittedName>
</protein>
<reference evidence="10 11" key="1">
    <citation type="submission" date="2019-10" db="EMBL/GenBank/DDBJ databases">
        <authorList>
            <person name="Wolf R A."/>
        </authorList>
    </citation>
    <scope>NUCLEOTIDE SEQUENCE [LARGE SCALE GENOMIC DNA]</scope>
    <source>
        <strain evidence="10">Collinsella_aerofaciens_MC2</strain>
    </source>
</reference>
<accession>A0A5K1J8U2</accession>
<feature type="signal peptide" evidence="8">
    <location>
        <begin position="1"/>
        <end position="29"/>
    </location>
</feature>
<dbReference type="GO" id="GO:0016740">
    <property type="term" value="F:transferase activity"/>
    <property type="evidence" value="ECO:0007669"/>
    <property type="project" value="UniProtKB-KW"/>
</dbReference>
<dbReference type="GO" id="GO:0008360">
    <property type="term" value="P:regulation of cell shape"/>
    <property type="evidence" value="ECO:0007669"/>
    <property type="project" value="UniProtKB-UniRule"/>
</dbReference>
<feature type="region of interest" description="Disordered" evidence="7">
    <location>
        <begin position="62"/>
        <end position="96"/>
    </location>
</feature>
<evidence type="ECO:0000256" key="7">
    <source>
        <dbReference type="SAM" id="MobiDB-lite"/>
    </source>
</evidence>
<dbReference type="GO" id="GO:0071972">
    <property type="term" value="F:peptidoglycan L,D-transpeptidase activity"/>
    <property type="evidence" value="ECO:0007669"/>
    <property type="project" value="TreeGrafter"/>
</dbReference>
<dbReference type="SUPFAM" id="SSF141523">
    <property type="entry name" value="L,D-transpeptidase catalytic domain-like"/>
    <property type="match status" value="1"/>
</dbReference>
<evidence type="ECO:0000256" key="3">
    <source>
        <dbReference type="ARBA" id="ARBA00022960"/>
    </source>
</evidence>
<dbReference type="InterPro" id="IPR005490">
    <property type="entry name" value="LD_TPept_cat_dom"/>
</dbReference>
<feature type="compositionally biased region" description="Low complexity" evidence="7">
    <location>
        <begin position="76"/>
        <end position="90"/>
    </location>
</feature>
<keyword evidence="11" id="KW-1185">Reference proteome</keyword>
<dbReference type="CDD" id="cd16913">
    <property type="entry name" value="YkuD_like"/>
    <property type="match status" value="1"/>
</dbReference>
<dbReference type="UniPathway" id="UPA00219"/>
<evidence type="ECO:0000256" key="2">
    <source>
        <dbReference type="ARBA" id="ARBA00022679"/>
    </source>
</evidence>
<evidence type="ECO:0000259" key="9">
    <source>
        <dbReference type="PROSITE" id="PS52029"/>
    </source>
</evidence>
<gene>
    <name evidence="10" type="primary">yciB</name>
    <name evidence="10" type="ORF">KCJAJFAP_00791</name>
</gene>
<feature type="domain" description="L,D-TPase catalytic" evidence="9">
    <location>
        <begin position="892"/>
        <end position="1011"/>
    </location>
</feature>
<dbReference type="InterPro" id="IPR006637">
    <property type="entry name" value="ChW"/>
</dbReference>
<dbReference type="PANTHER" id="PTHR30582">
    <property type="entry name" value="L,D-TRANSPEPTIDASE"/>
    <property type="match status" value="1"/>
</dbReference>
<dbReference type="AlphaFoldDB" id="A0A5K1J8U2"/>
<feature type="active site" description="Proton donor/acceptor" evidence="6">
    <location>
        <position position="963"/>
    </location>
</feature>
<feature type="active site" description="Nucleophile" evidence="6">
    <location>
        <position position="987"/>
    </location>
</feature>
<dbReference type="GO" id="GO:0018104">
    <property type="term" value="P:peptidoglycan-protein cross-linking"/>
    <property type="evidence" value="ECO:0007669"/>
    <property type="project" value="TreeGrafter"/>
</dbReference>
<dbReference type="EC" id="2.-.-.-" evidence="10"/>
<keyword evidence="3 6" id="KW-0133">Cell shape</keyword>
<dbReference type="GO" id="GO:0071555">
    <property type="term" value="P:cell wall organization"/>
    <property type="evidence" value="ECO:0007669"/>
    <property type="project" value="UniProtKB-UniRule"/>
</dbReference>
<keyword evidence="5 6" id="KW-0961">Cell wall biogenesis/degradation</keyword>
<evidence type="ECO:0000256" key="1">
    <source>
        <dbReference type="ARBA" id="ARBA00004752"/>
    </source>
</evidence>
<dbReference type="Gene3D" id="2.40.440.10">
    <property type="entry name" value="L,D-transpeptidase catalytic domain-like"/>
    <property type="match status" value="1"/>
</dbReference>
<dbReference type="SMART" id="SM00728">
    <property type="entry name" value="ChW"/>
    <property type="match status" value="12"/>
</dbReference>
<evidence type="ECO:0000313" key="11">
    <source>
        <dbReference type="Proteomes" id="UP000361836"/>
    </source>
</evidence>
<dbReference type="GO" id="GO:0005576">
    <property type="term" value="C:extracellular region"/>
    <property type="evidence" value="ECO:0007669"/>
    <property type="project" value="TreeGrafter"/>
</dbReference>
<comment type="pathway">
    <text evidence="1 6">Cell wall biogenesis; peptidoglycan biosynthesis.</text>
</comment>
<name>A0A5K1J8U2_9ACTN</name>
<dbReference type="Proteomes" id="UP000361836">
    <property type="component" value="Unassembled WGS sequence"/>
</dbReference>
<evidence type="ECO:0000256" key="4">
    <source>
        <dbReference type="ARBA" id="ARBA00022984"/>
    </source>
</evidence>
<dbReference type="EMBL" id="CABWIE010000030">
    <property type="protein sequence ID" value="VWL99818.1"/>
    <property type="molecule type" value="Genomic_DNA"/>
</dbReference>
<evidence type="ECO:0000256" key="6">
    <source>
        <dbReference type="PROSITE-ProRule" id="PRU01373"/>
    </source>
</evidence>
<evidence type="ECO:0000256" key="8">
    <source>
        <dbReference type="SAM" id="SignalP"/>
    </source>
</evidence>
<feature type="chain" id="PRO_5023943031" evidence="8">
    <location>
        <begin position="30"/>
        <end position="1011"/>
    </location>
</feature>
<sequence length="1011" mass="107178">MKKTQRLLATVMTPILILQCYLAPLSVWADTLQVQPEATDYSDGAASSSKDEGPVLNIEQQGVEVEQPTVSDDDSPSSVSSESTSNATDSAKPENDVSTIFGSVSYQTHVQDIGWQAPVSNGMTAGTTGRAKRVEALKINLLSQDGSPLGNDSISVQSHISGIGWESQPVGNGQTSGTVGQSRAIEAIKLSLSGGLSDSYDIWYRVHSANVGWLGWASNGEPAGTQGYAYQIEAIQIKVLPKNAQDAPARGDAFRDHSQEPPTVSYRSHVSNVGWMGTVADGKTSGVIDSRNAIEALSLGVNWYGHGGSISSRAHVSGIGWQDWSSGVIGTTGQSRSIEAVQFKLNGELSAAYDIWYRVFACNLGGWLGWTSNGAPAGSTAKGAAVQGIQILLVEKGGPAPGDTANHFIGATDILSGSSFGLNGKSLGSAQGKSILLGSESGSEPLTSLSISFDNQETLGSIGYSGCYEFGGWGDVVSDGVALNSKTNGRVLKAVRLTLTGDLSNSYDVWYRCFDSKEGWLGWTCNGADAGATISGSFLTSVEVQIVSKGSSAPGVTDSAFVSDTSTDHPHVVYQAHSANRGWSPSVLDGQVTGTTGQSLSLQALNVSLSGVDDDSQIEARAHVANIGWQEWRSAGYVGTVGQGLAIQALELRLNGSLANQYDIYYRVHSAGYGWLGWAKNSDSAGTTGLNIQIEAVQIKLVAKSGDPGASSAPAFISVPALTLQAHVATLGWMNPVGNGGVAGTTGRSLAIEALKLSVSSSVSGGIEYSAHVQDVGWQGWTSNGNAAGTAGRAKRIESLKIRLTGDLSNYFDIWYRAYCQDFGWLDWTSNGQPAGTSRIGCRVESVQVKIVPKGAGAPGATGRPFTDQPLLPADMMAMLNRANRYSSNTNWLIMVDRQACRLGVFRGQRGSWSYAQYWTCSTGAPSTPTPTGEYTVTGKGYSFGHGYTCYYYTQFYGDYLFHSIPYYQGTFNPMDSRMGMHISQGCVRLPIDRAKWIWDNVPLATKVVIY</sequence>
<organism evidence="10 11">
    <name type="scientific">Collinsella aerofaciens</name>
    <dbReference type="NCBI Taxonomy" id="74426"/>
    <lineage>
        <taxon>Bacteria</taxon>
        <taxon>Bacillati</taxon>
        <taxon>Actinomycetota</taxon>
        <taxon>Coriobacteriia</taxon>
        <taxon>Coriobacteriales</taxon>
        <taxon>Coriobacteriaceae</taxon>
        <taxon>Collinsella</taxon>
    </lineage>
</organism>
<dbReference type="RefSeq" id="WP_152076916.1">
    <property type="nucleotide sequence ID" value="NZ_CAAKNU010000044.1"/>
</dbReference>
<dbReference type="InterPro" id="IPR050979">
    <property type="entry name" value="LD-transpeptidase"/>
</dbReference>
<keyword evidence="4 6" id="KW-0573">Peptidoglycan synthesis</keyword>
<dbReference type="PANTHER" id="PTHR30582:SF2">
    <property type="entry name" value="L,D-TRANSPEPTIDASE YCIB-RELATED"/>
    <property type="match status" value="1"/>
</dbReference>
<dbReference type="InterPro" id="IPR038063">
    <property type="entry name" value="Transpep_catalytic_dom"/>
</dbReference>
<dbReference type="PROSITE" id="PS52029">
    <property type="entry name" value="LD_TPASE"/>
    <property type="match status" value="1"/>
</dbReference>
<dbReference type="Pfam" id="PF03734">
    <property type="entry name" value="YkuD"/>
    <property type="match status" value="1"/>
</dbReference>
<dbReference type="Pfam" id="PF07538">
    <property type="entry name" value="ChW"/>
    <property type="match status" value="11"/>
</dbReference>
<keyword evidence="2 10" id="KW-0808">Transferase</keyword>